<organism evidence="1 2">
    <name type="scientific">Sphingobacterium cellulitidis</name>
    <dbReference type="NCBI Taxonomy" id="1768011"/>
    <lineage>
        <taxon>Bacteria</taxon>
        <taxon>Pseudomonadati</taxon>
        <taxon>Bacteroidota</taxon>
        <taxon>Sphingobacteriia</taxon>
        <taxon>Sphingobacteriales</taxon>
        <taxon>Sphingobacteriaceae</taxon>
        <taxon>Sphingobacterium</taxon>
    </lineage>
</organism>
<dbReference type="Proteomes" id="UP000614460">
    <property type="component" value="Unassembled WGS sequence"/>
</dbReference>
<evidence type="ECO:0000313" key="1">
    <source>
        <dbReference type="EMBL" id="GGE10828.1"/>
    </source>
</evidence>
<reference evidence="1" key="2">
    <citation type="submission" date="2020-09" db="EMBL/GenBank/DDBJ databases">
        <authorList>
            <person name="Sun Q."/>
            <person name="Zhou Y."/>
        </authorList>
    </citation>
    <scope>NUCLEOTIDE SEQUENCE</scope>
    <source>
        <strain evidence="1">CGMCC 1.15966</strain>
    </source>
</reference>
<dbReference type="RefSeq" id="WP_094257542.1">
    <property type="nucleotide sequence ID" value="NZ_BMKM01000001.1"/>
</dbReference>
<dbReference type="EMBL" id="BMKM01000001">
    <property type="protein sequence ID" value="GGE10828.1"/>
    <property type="molecule type" value="Genomic_DNA"/>
</dbReference>
<keyword evidence="2" id="KW-1185">Reference proteome</keyword>
<gene>
    <name evidence="1" type="ORF">GCM10011516_05700</name>
</gene>
<reference evidence="1" key="1">
    <citation type="journal article" date="2014" name="Int. J. Syst. Evol. Microbiol.">
        <title>Complete genome sequence of Corynebacterium casei LMG S-19264T (=DSM 44701T), isolated from a smear-ripened cheese.</title>
        <authorList>
            <consortium name="US DOE Joint Genome Institute (JGI-PGF)"/>
            <person name="Walter F."/>
            <person name="Albersmeier A."/>
            <person name="Kalinowski J."/>
            <person name="Ruckert C."/>
        </authorList>
    </citation>
    <scope>NUCLEOTIDE SEQUENCE</scope>
    <source>
        <strain evidence="1">CGMCC 1.15966</strain>
    </source>
</reference>
<evidence type="ECO:0000313" key="2">
    <source>
        <dbReference type="Proteomes" id="UP000614460"/>
    </source>
</evidence>
<sequence>MKKLMILGLVAIGFASCSKETLNSAENDIALNAIRTGEWKNVVKTTTVDGKEITDTIASTSRGTYLDFDKDGYAYVYDGKGGSKSFAYRIENSKTMYFDNVQYKINESIIQSTIRFTISGQDNAANTKIEFKRK</sequence>
<proteinExistence type="predicted"/>
<comment type="caution">
    <text evidence="1">The sequence shown here is derived from an EMBL/GenBank/DDBJ whole genome shotgun (WGS) entry which is preliminary data.</text>
</comment>
<dbReference type="PROSITE" id="PS51257">
    <property type="entry name" value="PROKAR_LIPOPROTEIN"/>
    <property type="match status" value="1"/>
</dbReference>
<evidence type="ECO:0008006" key="3">
    <source>
        <dbReference type="Google" id="ProtNLM"/>
    </source>
</evidence>
<name>A0A8H9FXD7_9SPHI</name>
<accession>A0A8H9FXD7</accession>
<protein>
    <recommendedName>
        <fullName evidence="3">Lipocalin-like domain-containing protein</fullName>
    </recommendedName>
</protein>
<dbReference type="AlphaFoldDB" id="A0A8H9FXD7"/>